<evidence type="ECO:0000256" key="2">
    <source>
        <dbReference type="SAM" id="Coils"/>
    </source>
</evidence>
<dbReference type="Gene3D" id="1.10.10.10">
    <property type="entry name" value="Winged helix-like DNA-binding domain superfamily/Winged helix DNA-binding domain"/>
    <property type="match status" value="2"/>
</dbReference>
<dbReference type="GO" id="GO:0006270">
    <property type="term" value="P:DNA replication initiation"/>
    <property type="evidence" value="ECO:0007669"/>
    <property type="project" value="InterPro"/>
</dbReference>
<dbReference type="Proteomes" id="UP001220962">
    <property type="component" value="Plasmid unnamed1"/>
</dbReference>
<dbReference type="AlphaFoldDB" id="A0AAX3N9P9"/>
<evidence type="ECO:0000313" key="4">
    <source>
        <dbReference type="EMBL" id="WDH85447.1"/>
    </source>
</evidence>
<protein>
    <submittedName>
        <fullName evidence="4">Replication initiation protein</fullName>
    </submittedName>
</protein>
<dbReference type="RefSeq" id="WP_205055072.1">
    <property type="nucleotide sequence ID" value="NZ_CP118102.1"/>
</dbReference>
<dbReference type="GO" id="GO:0003887">
    <property type="term" value="F:DNA-directed DNA polymerase activity"/>
    <property type="evidence" value="ECO:0007669"/>
    <property type="project" value="InterPro"/>
</dbReference>
<feature type="coiled-coil region" evidence="2">
    <location>
        <begin position="336"/>
        <end position="363"/>
    </location>
</feature>
<proteinExistence type="inferred from homology"/>
<keyword evidence="4" id="KW-0614">Plasmid</keyword>
<feature type="domain" description="Initiator Rep protein WH1" evidence="3">
    <location>
        <begin position="20"/>
        <end position="164"/>
    </location>
</feature>
<evidence type="ECO:0000256" key="1">
    <source>
        <dbReference type="ARBA" id="ARBA00038283"/>
    </source>
</evidence>
<geneLocation type="plasmid" evidence="4 6">
    <name>unnamed1</name>
</geneLocation>
<evidence type="ECO:0000313" key="7">
    <source>
        <dbReference type="Proteomes" id="UP001221519"/>
    </source>
</evidence>
<organism evidence="4 6">
    <name type="scientific">Paenibacillus urinalis</name>
    <dbReference type="NCBI Taxonomy" id="521520"/>
    <lineage>
        <taxon>Bacteria</taxon>
        <taxon>Bacillati</taxon>
        <taxon>Bacillota</taxon>
        <taxon>Bacilli</taxon>
        <taxon>Bacillales</taxon>
        <taxon>Paenibacillaceae</taxon>
        <taxon>Paenibacillus</taxon>
    </lineage>
</organism>
<geneLocation type="plasmid" evidence="5 7">
    <name>unnamed2</name>
</geneLocation>
<evidence type="ECO:0000259" key="3">
    <source>
        <dbReference type="Pfam" id="PF01051"/>
    </source>
</evidence>
<gene>
    <name evidence="4" type="ORF">PUW23_25765</name>
    <name evidence="5" type="ORF">PUW25_26840</name>
</gene>
<comment type="similarity">
    <text evidence="1">Belongs to the initiator RepB protein family.</text>
</comment>
<dbReference type="SUPFAM" id="SSF46785">
    <property type="entry name" value="Winged helix' DNA-binding domain"/>
    <property type="match status" value="2"/>
</dbReference>
<name>A0AAX3N9P9_9BACL</name>
<dbReference type="Pfam" id="PF21205">
    <property type="entry name" value="Rep3_C"/>
    <property type="match status" value="1"/>
</dbReference>
<dbReference type="Pfam" id="PF01051">
    <property type="entry name" value="Rep3_N"/>
    <property type="match status" value="1"/>
</dbReference>
<dbReference type="InterPro" id="IPR036390">
    <property type="entry name" value="WH_DNA-bd_sf"/>
</dbReference>
<evidence type="ECO:0000313" key="5">
    <source>
        <dbReference type="EMBL" id="WDI05413.1"/>
    </source>
</evidence>
<keyword evidence="2" id="KW-0175">Coiled coil</keyword>
<sequence length="411" mass="48703">MKAEQLEFDLEPTSISPEYIVTKSNALIEMPLNLDLQESRVIYTLISLIQPDDEDFKTHFVKVKEFADILDLQEKNFYKKIREVVTGLQRKTLVIRENNGESELVVNWLSASRYHHRKGVVELEFSPQLKPYLLKLKKDFTRYKLANVLVLRSKYSIRMYELLKRYLNFGKRRFTLEQLRNLLEIEPGKLTHYGHLKQRVLLKTQEELAEKTDISFDFEETKVGHKVVAITCYIKQNHRKKLLQKDPDLFEEGVTAISLLTRFGVRKSVAEDLLKTFGEKRVKANIQYVYETKQEASIDNISGYMVKAIREDFVNNGAGYEEEDLYDFETSIPHLNARLRRLIENHQEKMDQAKKSEEKKMRSDMTQAVVDEIHRTLEIRRSRNLRPLDPEDFEQKYVRELYEYLLEHPYV</sequence>
<accession>A0AAX3N9P9</accession>
<keyword evidence="7" id="KW-1185">Reference proteome</keyword>
<dbReference type="Proteomes" id="UP001221519">
    <property type="component" value="Plasmid unnamed2"/>
</dbReference>
<dbReference type="InterPro" id="IPR036388">
    <property type="entry name" value="WH-like_DNA-bd_sf"/>
</dbReference>
<evidence type="ECO:0000313" key="6">
    <source>
        <dbReference type="Proteomes" id="UP001220962"/>
    </source>
</evidence>
<dbReference type="EMBL" id="CP118110">
    <property type="protein sequence ID" value="WDI05413.1"/>
    <property type="molecule type" value="Genomic_DNA"/>
</dbReference>
<dbReference type="InterPro" id="IPR000525">
    <property type="entry name" value="Initiator_Rep_WH1"/>
</dbReference>
<dbReference type="EMBL" id="CP118102">
    <property type="protein sequence ID" value="WDH85447.1"/>
    <property type="molecule type" value="Genomic_DNA"/>
</dbReference>
<reference evidence="4 7" key="1">
    <citation type="submission" date="2023-02" db="EMBL/GenBank/DDBJ databases">
        <title>Pathogen: clinical or host-associated sample.</title>
        <authorList>
            <person name="Hergert J."/>
            <person name="Casey R."/>
            <person name="Wagner J."/>
            <person name="Young E.L."/>
            <person name="Oakeson K.F."/>
        </authorList>
    </citation>
    <scope>NUCLEOTIDE SEQUENCE</scope>
    <source>
        <strain evidence="5 7">2022CK-00829</strain>
        <strain evidence="4">2022CK-00830</strain>
        <plasmid evidence="4">unnamed1</plasmid>
        <plasmid evidence="5 7">unnamed2</plasmid>
    </source>
</reference>